<gene>
    <name evidence="1" type="ORF">RCL2_000218500</name>
</gene>
<accession>A0A8H3KWJ9</accession>
<dbReference type="EMBL" id="BLAL01000012">
    <property type="protein sequence ID" value="GES74717.1"/>
    <property type="molecule type" value="Genomic_DNA"/>
</dbReference>
<proteinExistence type="predicted"/>
<name>A0A8H3KWJ9_9GLOM</name>
<dbReference type="Proteomes" id="UP000615446">
    <property type="component" value="Unassembled WGS sequence"/>
</dbReference>
<protein>
    <submittedName>
        <fullName evidence="1">Uncharacterized protein</fullName>
    </submittedName>
</protein>
<organism evidence="1 2">
    <name type="scientific">Rhizophagus clarus</name>
    <dbReference type="NCBI Taxonomy" id="94130"/>
    <lineage>
        <taxon>Eukaryota</taxon>
        <taxon>Fungi</taxon>
        <taxon>Fungi incertae sedis</taxon>
        <taxon>Mucoromycota</taxon>
        <taxon>Glomeromycotina</taxon>
        <taxon>Glomeromycetes</taxon>
        <taxon>Glomerales</taxon>
        <taxon>Glomeraceae</taxon>
        <taxon>Rhizophagus</taxon>
    </lineage>
</organism>
<reference evidence="1" key="1">
    <citation type="submission" date="2019-10" db="EMBL/GenBank/DDBJ databases">
        <title>Conservation and host-specific expression of non-tandemly repeated heterogenous ribosome RNA gene in arbuscular mycorrhizal fungi.</title>
        <authorList>
            <person name="Maeda T."/>
            <person name="Kobayashi Y."/>
            <person name="Nakagawa T."/>
            <person name="Ezawa T."/>
            <person name="Yamaguchi K."/>
            <person name="Bino T."/>
            <person name="Nishimoto Y."/>
            <person name="Shigenobu S."/>
            <person name="Kawaguchi M."/>
        </authorList>
    </citation>
    <scope>NUCLEOTIDE SEQUENCE</scope>
    <source>
        <strain evidence="1">HR1</strain>
    </source>
</reference>
<evidence type="ECO:0000313" key="2">
    <source>
        <dbReference type="Proteomes" id="UP000615446"/>
    </source>
</evidence>
<dbReference type="AlphaFoldDB" id="A0A8H3KWJ9"/>
<comment type="caution">
    <text evidence="1">The sequence shown here is derived from an EMBL/GenBank/DDBJ whole genome shotgun (WGS) entry which is preliminary data.</text>
</comment>
<sequence>MGITCFTCLLSHNPDTLKNLSILRLYPGKWIKGCSSTPVNRWRRNEEHTEYGNDEESEDQVTFEEGKIEEDLVKQKRMNRIQSKKSKINNITVDPDSEHKSELFINNTYEEKKLWSLKKISIKRQKKYKTVKISVNWAYEQVKTMNNAHLVINLHHKDRIIRTYCHIEKPIENDQEIMKSCQLHQEHYILHFTRIIVVGGKQFLEATFLSQEDQKRTLKNDKKRNWIKYDNLEFYPSGYKKTEQEMAISNTMKQKGKDKEIMQDVQYTIQEEVVKTTKIILEDKQEDDDTLWRKLEKN</sequence>
<evidence type="ECO:0000313" key="1">
    <source>
        <dbReference type="EMBL" id="GES74717.1"/>
    </source>
</evidence>